<dbReference type="PANTHER" id="PTHR33021">
    <property type="entry name" value="BLUE COPPER PROTEIN"/>
    <property type="match status" value="1"/>
</dbReference>
<dbReference type="InterPro" id="IPR003245">
    <property type="entry name" value="Phytocyanin_dom"/>
</dbReference>
<keyword evidence="5" id="KW-0472">Membrane</keyword>
<comment type="similarity">
    <text evidence="9">Belongs to the early nodulin-like (ENODL) family.</text>
</comment>
<evidence type="ECO:0000256" key="8">
    <source>
        <dbReference type="ARBA" id="ARBA00023288"/>
    </source>
</evidence>
<dbReference type="InterPro" id="IPR041846">
    <property type="entry name" value="ENL_dom"/>
</dbReference>
<dbReference type="InterPro" id="IPR039391">
    <property type="entry name" value="Phytocyanin-like"/>
</dbReference>
<comment type="subcellular location">
    <subcellularLocation>
        <location evidence="1">Cell membrane</location>
        <topology evidence="1">Lipid-anchor</topology>
        <topology evidence="1">GPI-anchor</topology>
    </subcellularLocation>
</comment>
<evidence type="ECO:0000256" key="4">
    <source>
        <dbReference type="ARBA" id="ARBA00022729"/>
    </source>
</evidence>
<evidence type="ECO:0000256" key="3">
    <source>
        <dbReference type="ARBA" id="ARBA00022622"/>
    </source>
</evidence>
<evidence type="ECO:0000256" key="5">
    <source>
        <dbReference type="ARBA" id="ARBA00023136"/>
    </source>
</evidence>
<comment type="caution">
    <text evidence="12">The sequence shown here is derived from an EMBL/GenBank/DDBJ whole genome shotgun (WGS) entry which is preliminary data.</text>
</comment>
<dbReference type="AlphaFoldDB" id="A0AAV1R5W5"/>
<dbReference type="GO" id="GO:0009055">
    <property type="term" value="F:electron transfer activity"/>
    <property type="evidence" value="ECO:0007669"/>
    <property type="project" value="InterPro"/>
</dbReference>
<organism evidence="12 13">
    <name type="scientific">Dovyalis caffra</name>
    <dbReference type="NCBI Taxonomy" id="77055"/>
    <lineage>
        <taxon>Eukaryota</taxon>
        <taxon>Viridiplantae</taxon>
        <taxon>Streptophyta</taxon>
        <taxon>Embryophyta</taxon>
        <taxon>Tracheophyta</taxon>
        <taxon>Spermatophyta</taxon>
        <taxon>Magnoliopsida</taxon>
        <taxon>eudicotyledons</taxon>
        <taxon>Gunneridae</taxon>
        <taxon>Pentapetalae</taxon>
        <taxon>rosids</taxon>
        <taxon>fabids</taxon>
        <taxon>Malpighiales</taxon>
        <taxon>Salicaceae</taxon>
        <taxon>Flacourtieae</taxon>
        <taxon>Dovyalis</taxon>
    </lineage>
</organism>
<dbReference type="Gene3D" id="2.60.40.420">
    <property type="entry name" value="Cupredoxins - blue copper proteins"/>
    <property type="match status" value="1"/>
</dbReference>
<accession>A0AAV1R5W5</accession>
<evidence type="ECO:0000256" key="10">
    <source>
        <dbReference type="SAM" id="SignalP"/>
    </source>
</evidence>
<keyword evidence="4 10" id="KW-0732">Signal</keyword>
<dbReference type="GO" id="GO:0098552">
    <property type="term" value="C:side of membrane"/>
    <property type="evidence" value="ECO:0007669"/>
    <property type="project" value="UniProtKB-KW"/>
</dbReference>
<dbReference type="GO" id="GO:0005886">
    <property type="term" value="C:plasma membrane"/>
    <property type="evidence" value="ECO:0007669"/>
    <property type="project" value="UniProtKB-SubCell"/>
</dbReference>
<feature type="signal peptide" evidence="10">
    <location>
        <begin position="1"/>
        <end position="25"/>
    </location>
</feature>
<protein>
    <recommendedName>
        <fullName evidence="11">Phytocyanin domain-containing protein</fullName>
    </recommendedName>
</protein>
<keyword evidence="2" id="KW-1003">Cell membrane</keyword>
<dbReference type="FunFam" id="2.60.40.420:FF:000010">
    <property type="entry name" value="Early nodulin-like protein 1"/>
    <property type="match status" value="1"/>
</dbReference>
<dbReference type="PROSITE" id="PS51485">
    <property type="entry name" value="PHYTOCYANIN"/>
    <property type="match status" value="1"/>
</dbReference>
<dbReference type="Proteomes" id="UP001314170">
    <property type="component" value="Unassembled WGS sequence"/>
</dbReference>
<evidence type="ECO:0000256" key="2">
    <source>
        <dbReference type="ARBA" id="ARBA00022475"/>
    </source>
</evidence>
<evidence type="ECO:0000256" key="6">
    <source>
        <dbReference type="ARBA" id="ARBA00023157"/>
    </source>
</evidence>
<dbReference type="EMBL" id="CAWUPB010000893">
    <property type="protein sequence ID" value="CAK7328199.1"/>
    <property type="molecule type" value="Genomic_DNA"/>
</dbReference>
<keyword evidence="6" id="KW-1015">Disulfide bond</keyword>
<dbReference type="Pfam" id="PF02298">
    <property type="entry name" value="Cu_bind_like"/>
    <property type="match status" value="1"/>
</dbReference>
<proteinExistence type="inferred from homology"/>
<keyword evidence="13" id="KW-1185">Reference proteome</keyword>
<evidence type="ECO:0000259" key="11">
    <source>
        <dbReference type="PROSITE" id="PS51485"/>
    </source>
</evidence>
<keyword evidence="8" id="KW-0449">Lipoprotein</keyword>
<evidence type="ECO:0000256" key="1">
    <source>
        <dbReference type="ARBA" id="ARBA00004609"/>
    </source>
</evidence>
<evidence type="ECO:0000256" key="9">
    <source>
        <dbReference type="ARBA" id="ARBA00035011"/>
    </source>
</evidence>
<name>A0AAV1R5W5_9ROSI</name>
<feature type="domain" description="Phytocyanin" evidence="11">
    <location>
        <begin position="26"/>
        <end position="128"/>
    </location>
</feature>
<dbReference type="CDD" id="cd11019">
    <property type="entry name" value="OsENODL1_like"/>
    <property type="match status" value="1"/>
</dbReference>
<dbReference type="InterPro" id="IPR008972">
    <property type="entry name" value="Cupredoxin"/>
</dbReference>
<feature type="chain" id="PRO_5043819174" description="Phytocyanin domain-containing protein" evidence="10">
    <location>
        <begin position="26"/>
        <end position="179"/>
    </location>
</feature>
<dbReference type="PANTHER" id="PTHR33021:SF49">
    <property type="entry name" value="EARLY NODULIN-LIKE PROTEIN 21"/>
    <property type="match status" value="1"/>
</dbReference>
<keyword evidence="3" id="KW-0336">GPI-anchor</keyword>
<evidence type="ECO:0000256" key="7">
    <source>
        <dbReference type="ARBA" id="ARBA00023180"/>
    </source>
</evidence>
<sequence length="179" mass="20105">MSTTKQMSLFLMTLFFSLQYSSVFSFEYEIGGKEGWVVPPANDTRIYNDWASENRFQVGDTVRFKYRKDSVMEVSVEDYKKCNSSHPNFFSNTGNTVYHLNHTGPYYFISGVSGHCEKGQRMIIKVISTDQETNSGGKKSAASPSAVLSFGFCKVLLLQLVMSYVASGVFYYESASLSV</sequence>
<evidence type="ECO:0000313" key="13">
    <source>
        <dbReference type="Proteomes" id="UP001314170"/>
    </source>
</evidence>
<dbReference type="SUPFAM" id="SSF49503">
    <property type="entry name" value="Cupredoxins"/>
    <property type="match status" value="1"/>
</dbReference>
<keyword evidence="7" id="KW-0325">Glycoprotein</keyword>
<evidence type="ECO:0000313" key="12">
    <source>
        <dbReference type="EMBL" id="CAK7328199.1"/>
    </source>
</evidence>
<gene>
    <name evidence="12" type="ORF">DCAF_LOCUS5920</name>
</gene>
<reference evidence="12 13" key="1">
    <citation type="submission" date="2024-01" db="EMBL/GenBank/DDBJ databases">
        <authorList>
            <person name="Waweru B."/>
        </authorList>
    </citation>
    <scope>NUCLEOTIDE SEQUENCE [LARGE SCALE GENOMIC DNA]</scope>
</reference>